<proteinExistence type="inferred from homology"/>
<dbReference type="GO" id="GO:0006629">
    <property type="term" value="P:lipid metabolic process"/>
    <property type="evidence" value="ECO:0007669"/>
    <property type="project" value="TreeGrafter"/>
</dbReference>
<keyword evidence="5 10" id="KW-0812">Transmembrane</keyword>
<feature type="transmembrane region" description="Helical" evidence="10">
    <location>
        <begin position="367"/>
        <end position="385"/>
    </location>
</feature>
<evidence type="ECO:0000313" key="12">
    <source>
        <dbReference type="Proteomes" id="UP000283509"/>
    </source>
</evidence>
<feature type="transmembrane region" description="Helical" evidence="10">
    <location>
        <begin position="34"/>
        <end position="54"/>
    </location>
</feature>
<evidence type="ECO:0000256" key="9">
    <source>
        <dbReference type="ARBA" id="ARBA00023242"/>
    </source>
</evidence>
<protein>
    <recommendedName>
        <fullName evidence="13">Transmembrane protein 43-like</fullName>
    </recommendedName>
</protein>
<keyword evidence="7 10" id="KW-1133">Transmembrane helix</keyword>
<reference evidence="11 12" key="2">
    <citation type="submission" date="2019-01" db="EMBL/GenBank/DDBJ databases">
        <title>The decoding of complex shrimp genome reveals the adaptation for benthos swimmer, frequently molting mechanism and breeding impact on genome.</title>
        <authorList>
            <person name="Sun Y."/>
            <person name="Gao Y."/>
            <person name="Yu Y."/>
        </authorList>
    </citation>
    <scope>NUCLEOTIDE SEQUENCE [LARGE SCALE GENOMIC DNA]</scope>
    <source>
        <tissue evidence="11">Muscle</tissue>
    </source>
</reference>
<accession>A0A423UAF9</accession>
<reference evidence="11 12" key="1">
    <citation type="submission" date="2018-04" db="EMBL/GenBank/DDBJ databases">
        <authorList>
            <person name="Zhang X."/>
            <person name="Yuan J."/>
            <person name="Li F."/>
            <person name="Xiang J."/>
        </authorList>
    </citation>
    <scope>NUCLEOTIDE SEQUENCE [LARGE SCALE GENOMIC DNA]</scope>
    <source>
        <tissue evidence="11">Muscle</tissue>
    </source>
</reference>
<dbReference type="GO" id="GO:0005789">
    <property type="term" value="C:endoplasmic reticulum membrane"/>
    <property type="evidence" value="ECO:0007669"/>
    <property type="project" value="UniProtKB-SubCell"/>
</dbReference>
<dbReference type="OrthoDB" id="410725at2759"/>
<organism evidence="11 12">
    <name type="scientific">Penaeus vannamei</name>
    <name type="common">Whiteleg shrimp</name>
    <name type="synonym">Litopenaeus vannamei</name>
    <dbReference type="NCBI Taxonomy" id="6689"/>
    <lineage>
        <taxon>Eukaryota</taxon>
        <taxon>Metazoa</taxon>
        <taxon>Ecdysozoa</taxon>
        <taxon>Arthropoda</taxon>
        <taxon>Crustacea</taxon>
        <taxon>Multicrustacea</taxon>
        <taxon>Malacostraca</taxon>
        <taxon>Eumalacostraca</taxon>
        <taxon>Eucarida</taxon>
        <taxon>Decapoda</taxon>
        <taxon>Dendrobranchiata</taxon>
        <taxon>Penaeoidea</taxon>
        <taxon>Penaeidae</taxon>
        <taxon>Penaeus</taxon>
    </lineage>
</organism>
<dbReference type="PANTHER" id="PTHR13416">
    <property type="match status" value="1"/>
</dbReference>
<evidence type="ECO:0000256" key="4">
    <source>
        <dbReference type="ARBA" id="ARBA00006627"/>
    </source>
</evidence>
<gene>
    <name evidence="11" type="ORF">C7M84_009085</name>
</gene>
<sequence length="406" mass="45215">MYRARHPDARGARGVGGHPMQYVRRPVREQVRESIPAVVIGVVLILVGSGVLFWNEGRAVQTSRSLDEGYNAVIKVQNSTKLYEENNHKLVYVWGPLSVSPPLADDYYGVEISAVRLKRRVQMYQWIEEESSIRSEDSPDMPADTSYSYSFAWRDKVVDSSSFNIPWGHENPTSIPVPAVVQVAETAKVGIYHLSPAGKDKFTEFIPFSGDEQPEGDDIKLHGGMYYITRDIFNPDIGDLRVQFYYACRAGEMVSVVGQQIGETLHPYLTSNGNELLIVRTGKHTVEEMFSSEHAQNRFLTWNLRLAGWFLMFIGLTCVSNIVHSLIICSPLLRDVVALGLGSANLTLSMSTSLVIIGGAWCIYRPGLALLILVVAALPFIRAAVKHQSTVGHSRRPNGYRRSSAD</sequence>
<keyword evidence="8 10" id="KW-0472">Membrane</keyword>
<dbReference type="Pfam" id="PF07787">
    <property type="entry name" value="TMEM43"/>
    <property type="match status" value="1"/>
</dbReference>
<evidence type="ECO:0000256" key="1">
    <source>
        <dbReference type="ARBA" id="ARBA00004127"/>
    </source>
</evidence>
<comment type="subcellular location">
    <subcellularLocation>
        <location evidence="1">Endomembrane system</location>
        <topology evidence="1">Multi-pass membrane protein</topology>
    </subcellularLocation>
    <subcellularLocation>
        <location evidence="3">Endoplasmic reticulum membrane</location>
    </subcellularLocation>
    <subcellularLocation>
        <location evidence="2">Nucleus envelope</location>
    </subcellularLocation>
</comment>
<dbReference type="Proteomes" id="UP000283509">
    <property type="component" value="Unassembled WGS sequence"/>
</dbReference>
<keyword evidence="12" id="KW-1185">Reference proteome</keyword>
<dbReference type="STRING" id="6689.A0A423UAF9"/>
<keyword evidence="9" id="KW-0539">Nucleus</keyword>
<dbReference type="InterPro" id="IPR012430">
    <property type="entry name" value="TMEM43_fam"/>
</dbReference>
<evidence type="ECO:0000256" key="2">
    <source>
        <dbReference type="ARBA" id="ARBA00004259"/>
    </source>
</evidence>
<evidence type="ECO:0000313" key="11">
    <source>
        <dbReference type="EMBL" id="ROT85675.1"/>
    </source>
</evidence>
<evidence type="ECO:0000256" key="7">
    <source>
        <dbReference type="ARBA" id="ARBA00022989"/>
    </source>
</evidence>
<dbReference type="GO" id="GO:0005637">
    <property type="term" value="C:nuclear inner membrane"/>
    <property type="evidence" value="ECO:0007669"/>
    <property type="project" value="TreeGrafter"/>
</dbReference>
<comment type="similarity">
    <text evidence="4">Belongs to the TMEM43 family.</text>
</comment>
<name>A0A423UAF9_PENVA</name>
<evidence type="ECO:0000256" key="10">
    <source>
        <dbReference type="SAM" id="Phobius"/>
    </source>
</evidence>
<dbReference type="PANTHER" id="PTHR13416:SF2">
    <property type="entry name" value="TRANSMEMBRANE PROTEIN 43"/>
    <property type="match status" value="1"/>
</dbReference>
<dbReference type="GO" id="GO:0071763">
    <property type="term" value="P:nuclear membrane organization"/>
    <property type="evidence" value="ECO:0007669"/>
    <property type="project" value="TreeGrafter"/>
</dbReference>
<dbReference type="AlphaFoldDB" id="A0A423UAF9"/>
<evidence type="ECO:0000256" key="5">
    <source>
        <dbReference type="ARBA" id="ARBA00022692"/>
    </source>
</evidence>
<evidence type="ECO:0000256" key="3">
    <source>
        <dbReference type="ARBA" id="ARBA00004586"/>
    </source>
</evidence>
<evidence type="ECO:0000256" key="8">
    <source>
        <dbReference type="ARBA" id="ARBA00023136"/>
    </source>
</evidence>
<keyword evidence="6" id="KW-0256">Endoplasmic reticulum</keyword>
<evidence type="ECO:0008006" key="13">
    <source>
        <dbReference type="Google" id="ProtNLM"/>
    </source>
</evidence>
<evidence type="ECO:0000256" key="6">
    <source>
        <dbReference type="ARBA" id="ARBA00022824"/>
    </source>
</evidence>
<comment type="caution">
    <text evidence="11">The sequence shown here is derived from an EMBL/GenBank/DDBJ whole genome shotgun (WGS) entry which is preliminary data.</text>
</comment>
<dbReference type="EMBL" id="QCYY01000214">
    <property type="protein sequence ID" value="ROT85675.1"/>
    <property type="molecule type" value="Genomic_DNA"/>
</dbReference>
<feature type="transmembrane region" description="Helical" evidence="10">
    <location>
        <begin position="336"/>
        <end position="361"/>
    </location>
</feature>
<feature type="transmembrane region" description="Helical" evidence="10">
    <location>
        <begin position="306"/>
        <end position="329"/>
    </location>
</feature>